<keyword evidence="8" id="KW-0833">Ubl conjugation pathway</keyword>
<evidence type="ECO:0000259" key="13">
    <source>
        <dbReference type="PROSITE" id="PS50089"/>
    </source>
</evidence>
<evidence type="ECO:0000256" key="9">
    <source>
        <dbReference type="ARBA" id="ARBA00022833"/>
    </source>
</evidence>
<organism evidence="14 15">
    <name type="scientific">Ceratopteris richardii</name>
    <name type="common">Triangle waterfern</name>
    <dbReference type="NCBI Taxonomy" id="49495"/>
    <lineage>
        <taxon>Eukaryota</taxon>
        <taxon>Viridiplantae</taxon>
        <taxon>Streptophyta</taxon>
        <taxon>Embryophyta</taxon>
        <taxon>Tracheophyta</taxon>
        <taxon>Polypodiopsida</taxon>
        <taxon>Polypodiidae</taxon>
        <taxon>Polypodiales</taxon>
        <taxon>Pteridineae</taxon>
        <taxon>Pteridaceae</taxon>
        <taxon>Parkerioideae</taxon>
        <taxon>Ceratopteris</taxon>
    </lineage>
</organism>
<dbReference type="Proteomes" id="UP000825935">
    <property type="component" value="Chromosome 32"/>
</dbReference>
<evidence type="ECO:0000256" key="7">
    <source>
        <dbReference type="ARBA" id="ARBA00022771"/>
    </source>
</evidence>
<sequence length="497" mass="54090">MASKEPSDANAETAEVPEAIAKPSIDICSDTSESFDRDQEPGSGGFSSDEGKDFVKESATEKDGIATAENAIDDGSEDDNDDGNGDKESRTPAFVAARSLVSESVLLQDVFLSPGFRSAAAMAGWDDEALLLAAQEGDSSLSLVREGEQVAGDVSSSSLSEKSSPVNTSSDMARDKKREERTPQLAATPASEQRRHRRARRQAIHECSPEALPIGDLSLKEEFQETVNQSPKKWMPQSTEDDSQQNADSLQSDNSTSNAEAADVKLACLDQLREELSCAICLDICYEPSTTSCGHSFCRHCMESFLQKCGSRCPKCRQQLRGDSSKSCPVNVVLWNMAQLLFPAEVAARKEVLAAAAKTEDDVSNAEESRRNSTRVTTEIASTRSSSWQHARPPSAGLRRRGSGRRVSTTNGRQDSYNIMPVGEVESHTNVESFHTAREQQVLADAAFARHLQMQLMNRSRRANSNIHERSSSPNLASAAANLRAMANRAVRHRSRS</sequence>
<feature type="region of interest" description="Disordered" evidence="12">
    <location>
        <begin position="143"/>
        <end position="206"/>
    </location>
</feature>
<dbReference type="GO" id="GO:0061630">
    <property type="term" value="F:ubiquitin protein ligase activity"/>
    <property type="evidence" value="ECO:0007669"/>
    <property type="project" value="UniProtKB-EC"/>
</dbReference>
<dbReference type="SMART" id="SM00184">
    <property type="entry name" value="RING"/>
    <property type="match status" value="1"/>
</dbReference>
<gene>
    <name evidence="14" type="ORF">KP509_32G076200</name>
</gene>
<dbReference type="PANTHER" id="PTHR23328">
    <property type="entry name" value="RING-TYPE DOMAIN-CONTAINING PROTEIN"/>
    <property type="match status" value="1"/>
</dbReference>
<feature type="domain" description="RING-type" evidence="13">
    <location>
        <begin position="278"/>
        <end position="317"/>
    </location>
</feature>
<keyword evidence="9" id="KW-0862">Zinc</keyword>
<dbReference type="GO" id="GO:0005634">
    <property type="term" value="C:nucleus"/>
    <property type="evidence" value="ECO:0007669"/>
    <property type="project" value="UniProtKB-SubCell"/>
</dbReference>
<dbReference type="GO" id="GO:0006302">
    <property type="term" value="P:double-strand break repair"/>
    <property type="evidence" value="ECO:0007669"/>
    <property type="project" value="TreeGrafter"/>
</dbReference>
<evidence type="ECO:0000256" key="8">
    <source>
        <dbReference type="ARBA" id="ARBA00022786"/>
    </source>
</evidence>
<comment type="subcellular location">
    <subcellularLocation>
        <location evidence="2">Nucleus</location>
    </subcellularLocation>
</comment>
<dbReference type="OMA" id="KPNDHEG"/>
<evidence type="ECO:0000256" key="4">
    <source>
        <dbReference type="ARBA" id="ARBA00022679"/>
    </source>
</evidence>
<evidence type="ECO:0000256" key="11">
    <source>
        <dbReference type="PROSITE-ProRule" id="PRU00175"/>
    </source>
</evidence>
<dbReference type="PROSITE" id="PS50089">
    <property type="entry name" value="ZF_RING_2"/>
    <property type="match status" value="1"/>
</dbReference>
<proteinExistence type="predicted"/>
<dbReference type="PANTHER" id="PTHR23328:SF0">
    <property type="entry name" value="RING-TYPE DOMAIN-CONTAINING PROTEIN"/>
    <property type="match status" value="1"/>
</dbReference>
<feature type="compositionally biased region" description="Basic and acidic residues" evidence="12">
    <location>
        <begin position="172"/>
        <end position="182"/>
    </location>
</feature>
<evidence type="ECO:0000313" key="14">
    <source>
        <dbReference type="EMBL" id="KAH7287814.1"/>
    </source>
</evidence>
<dbReference type="GO" id="GO:0035861">
    <property type="term" value="C:site of double-strand break"/>
    <property type="evidence" value="ECO:0007669"/>
    <property type="project" value="TreeGrafter"/>
</dbReference>
<evidence type="ECO:0000256" key="3">
    <source>
        <dbReference type="ARBA" id="ARBA00012483"/>
    </source>
</evidence>
<dbReference type="InterPro" id="IPR013083">
    <property type="entry name" value="Znf_RING/FYVE/PHD"/>
</dbReference>
<reference evidence="14" key="1">
    <citation type="submission" date="2021-08" db="EMBL/GenBank/DDBJ databases">
        <title>WGS assembly of Ceratopteris richardii.</title>
        <authorList>
            <person name="Marchant D.B."/>
            <person name="Chen G."/>
            <person name="Jenkins J."/>
            <person name="Shu S."/>
            <person name="Leebens-Mack J."/>
            <person name="Grimwood J."/>
            <person name="Schmutz J."/>
            <person name="Soltis P."/>
            <person name="Soltis D."/>
            <person name="Chen Z.-H."/>
        </authorList>
    </citation>
    <scope>NUCLEOTIDE SEQUENCE</scope>
    <source>
        <strain evidence="14">Whitten #5841</strain>
        <tissue evidence="14">Leaf</tissue>
    </source>
</reference>
<dbReference type="Gene3D" id="3.30.40.10">
    <property type="entry name" value="Zinc/RING finger domain, C3HC4 (zinc finger)"/>
    <property type="match status" value="1"/>
</dbReference>
<dbReference type="InterPro" id="IPR051657">
    <property type="entry name" value="RNF168/RNF169_E3_ubiq-ligase"/>
</dbReference>
<dbReference type="InterPro" id="IPR001841">
    <property type="entry name" value="Znf_RING"/>
</dbReference>
<dbReference type="EMBL" id="CM035437">
    <property type="protein sequence ID" value="KAH7287814.1"/>
    <property type="molecule type" value="Genomic_DNA"/>
</dbReference>
<feature type="region of interest" description="Disordered" evidence="12">
    <location>
        <begin position="357"/>
        <end position="417"/>
    </location>
</feature>
<feature type="compositionally biased region" description="Basic and acidic residues" evidence="12">
    <location>
        <begin position="49"/>
        <end position="64"/>
    </location>
</feature>
<name>A0A8T2QW35_CERRI</name>
<keyword evidence="6" id="KW-0227">DNA damage</keyword>
<feature type="region of interest" description="Disordered" evidence="12">
    <location>
        <begin position="1"/>
        <end position="91"/>
    </location>
</feature>
<dbReference type="OrthoDB" id="6105938at2759"/>
<feature type="compositionally biased region" description="Polar residues" evidence="12">
    <location>
        <begin position="374"/>
        <end position="389"/>
    </location>
</feature>
<evidence type="ECO:0000256" key="6">
    <source>
        <dbReference type="ARBA" id="ARBA00022763"/>
    </source>
</evidence>
<keyword evidence="7 11" id="KW-0863">Zinc-finger</keyword>
<dbReference type="EC" id="2.3.2.27" evidence="3"/>
<feature type="compositionally biased region" description="Low complexity" evidence="12">
    <location>
        <begin position="155"/>
        <end position="164"/>
    </location>
</feature>
<feature type="compositionally biased region" description="Polar residues" evidence="12">
    <location>
        <begin position="407"/>
        <end position="417"/>
    </location>
</feature>
<keyword evidence="4" id="KW-0808">Transferase</keyword>
<evidence type="ECO:0000313" key="15">
    <source>
        <dbReference type="Proteomes" id="UP000825935"/>
    </source>
</evidence>
<evidence type="ECO:0000256" key="5">
    <source>
        <dbReference type="ARBA" id="ARBA00022723"/>
    </source>
</evidence>
<comment type="caution">
    <text evidence="14">The sequence shown here is derived from an EMBL/GenBank/DDBJ whole genome shotgun (WGS) entry which is preliminary data.</text>
</comment>
<evidence type="ECO:0000256" key="2">
    <source>
        <dbReference type="ARBA" id="ARBA00004123"/>
    </source>
</evidence>
<keyword evidence="10" id="KW-0539">Nucleus</keyword>
<protein>
    <recommendedName>
        <fullName evidence="3">RING-type E3 ubiquitin transferase</fullName>
        <ecNumber evidence="3">2.3.2.27</ecNumber>
    </recommendedName>
</protein>
<comment type="catalytic activity">
    <reaction evidence="1">
        <text>S-ubiquitinyl-[E2 ubiquitin-conjugating enzyme]-L-cysteine + [acceptor protein]-L-lysine = [E2 ubiquitin-conjugating enzyme]-L-cysteine + N(6)-ubiquitinyl-[acceptor protein]-L-lysine.</text>
        <dbReference type="EC" id="2.3.2.27"/>
    </reaction>
</comment>
<keyword evidence="5" id="KW-0479">Metal-binding</keyword>
<dbReference type="GO" id="GO:0008270">
    <property type="term" value="F:zinc ion binding"/>
    <property type="evidence" value="ECO:0007669"/>
    <property type="project" value="UniProtKB-KW"/>
</dbReference>
<evidence type="ECO:0000256" key="12">
    <source>
        <dbReference type="SAM" id="MobiDB-lite"/>
    </source>
</evidence>
<keyword evidence="15" id="KW-1185">Reference proteome</keyword>
<dbReference type="SUPFAM" id="SSF57850">
    <property type="entry name" value="RING/U-box"/>
    <property type="match status" value="1"/>
</dbReference>
<dbReference type="Pfam" id="PF13923">
    <property type="entry name" value="zf-C3HC4_2"/>
    <property type="match status" value="1"/>
</dbReference>
<dbReference type="PROSITE" id="PS00518">
    <property type="entry name" value="ZF_RING_1"/>
    <property type="match status" value="1"/>
</dbReference>
<feature type="compositionally biased region" description="Polar residues" evidence="12">
    <location>
        <begin position="244"/>
        <end position="256"/>
    </location>
</feature>
<accession>A0A8T2QW35</accession>
<evidence type="ECO:0000256" key="10">
    <source>
        <dbReference type="ARBA" id="ARBA00023242"/>
    </source>
</evidence>
<dbReference type="AlphaFoldDB" id="A0A8T2QW35"/>
<feature type="compositionally biased region" description="Acidic residues" evidence="12">
    <location>
        <begin position="71"/>
        <end position="83"/>
    </location>
</feature>
<dbReference type="GO" id="GO:0031491">
    <property type="term" value="F:nucleosome binding"/>
    <property type="evidence" value="ECO:0007669"/>
    <property type="project" value="TreeGrafter"/>
</dbReference>
<evidence type="ECO:0000256" key="1">
    <source>
        <dbReference type="ARBA" id="ARBA00000900"/>
    </source>
</evidence>
<feature type="region of interest" description="Disordered" evidence="12">
    <location>
        <begin position="225"/>
        <end position="256"/>
    </location>
</feature>
<dbReference type="InterPro" id="IPR017907">
    <property type="entry name" value="Znf_RING_CS"/>
</dbReference>